<organism evidence="1 2">
    <name type="scientific">Scylla paramamosain</name>
    <name type="common">Mud crab</name>
    <dbReference type="NCBI Taxonomy" id="85552"/>
    <lineage>
        <taxon>Eukaryota</taxon>
        <taxon>Metazoa</taxon>
        <taxon>Ecdysozoa</taxon>
        <taxon>Arthropoda</taxon>
        <taxon>Crustacea</taxon>
        <taxon>Multicrustacea</taxon>
        <taxon>Malacostraca</taxon>
        <taxon>Eumalacostraca</taxon>
        <taxon>Eucarida</taxon>
        <taxon>Decapoda</taxon>
        <taxon>Pleocyemata</taxon>
        <taxon>Brachyura</taxon>
        <taxon>Eubrachyura</taxon>
        <taxon>Portunoidea</taxon>
        <taxon>Portunidae</taxon>
        <taxon>Portuninae</taxon>
        <taxon>Scylla</taxon>
    </lineage>
</organism>
<protein>
    <submittedName>
        <fullName evidence="1">Uncharacterized protein</fullName>
    </submittedName>
</protein>
<reference evidence="1 2" key="1">
    <citation type="submission" date="2023-03" db="EMBL/GenBank/DDBJ databases">
        <title>High-quality genome of Scylla paramamosain provides insights in environmental adaptation.</title>
        <authorList>
            <person name="Zhang L."/>
        </authorList>
    </citation>
    <scope>NUCLEOTIDE SEQUENCE [LARGE SCALE GENOMIC DNA]</scope>
    <source>
        <strain evidence="1">LZ_2023a</strain>
        <tissue evidence="1">Muscle</tissue>
    </source>
</reference>
<comment type="caution">
    <text evidence="1">The sequence shown here is derived from an EMBL/GenBank/DDBJ whole genome shotgun (WGS) entry which is preliminary data.</text>
</comment>
<gene>
    <name evidence="1" type="ORF">O3P69_008667</name>
</gene>
<keyword evidence="2" id="KW-1185">Reference proteome</keyword>
<proteinExistence type="predicted"/>
<sequence length="63" mass="6526">MKTAILCGGEEGIGGRLSLQVKTAASLSGGCRLCLVSVAGRHGDANVVMEQQLNMATRHDILS</sequence>
<name>A0AAW0SM77_SCYPA</name>
<dbReference type="EMBL" id="JARAKH010000049">
    <property type="protein sequence ID" value="KAK8376094.1"/>
    <property type="molecule type" value="Genomic_DNA"/>
</dbReference>
<dbReference type="Proteomes" id="UP001487740">
    <property type="component" value="Unassembled WGS sequence"/>
</dbReference>
<accession>A0AAW0SM77</accession>
<dbReference type="AlphaFoldDB" id="A0AAW0SM77"/>
<evidence type="ECO:0000313" key="2">
    <source>
        <dbReference type="Proteomes" id="UP001487740"/>
    </source>
</evidence>
<evidence type="ECO:0000313" key="1">
    <source>
        <dbReference type="EMBL" id="KAK8376094.1"/>
    </source>
</evidence>